<dbReference type="SUPFAM" id="SSF57701">
    <property type="entry name" value="Zn2/Cys6 DNA-binding domain"/>
    <property type="match status" value="1"/>
</dbReference>
<reference evidence="6" key="1">
    <citation type="submission" date="2020-11" db="EMBL/GenBank/DDBJ databases">
        <authorList>
            <consortium name="DOE Joint Genome Institute"/>
            <person name="Ahrendt S."/>
            <person name="Riley R."/>
            <person name="Andreopoulos W."/>
            <person name="Labutti K."/>
            <person name="Pangilinan J."/>
            <person name="Ruiz-Duenas F.J."/>
            <person name="Barrasa J.M."/>
            <person name="Sanchez-Garcia M."/>
            <person name="Camarero S."/>
            <person name="Miyauchi S."/>
            <person name="Serrano A."/>
            <person name="Linde D."/>
            <person name="Babiker R."/>
            <person name="Drula E."/>
            <person name="Ayuso-Fernandez I."/>
            <person name="Pacheco R."/>
            <person name="Padilla G."/>
            <person name="Ferreira P."/>
            <person name="Barriuso J."/>
            <person name="Kellner H."/>
            <person name="Castanera R."/>
            <person name="Alfaro M."/>
            <person name="Ramirez L."/>
            <person name="Pisabarro A.G."/>
            <person name="Kuo A."/>
            <person name="Tritt A."/>
            <person name="Lipzen A."/>
            <person name="He G."/>
            <person name="Yan M."/>
            <person name="Ng V."/>
            <person name="Cullen D."/>
            <person name="Martin F."/>
            <person name="Rosso M.-N."/>
            <person name="Henrissat B."/>
            <person name="Hibbett D."/>
            <person name="Martinez A.T."/>
            <person name="Grigoriev I.V."/>
        </authorList>
    </citation>
    <scope>NUCLEOTIDE SEQUENCE</scope>
    <source>
        <strain evidence="6">CIRM-BRFM 674</strain>
    </source>
</reference>
<evidence type="ECO:0008006" key="8">
    <source>
        <dbReference type="Google" id="ProtNLM"/>
    </source>
</evidence>
<dbReference type="GO" id="GO:0003677">
    <property type="term" value="F:DNA binding"/>
    <property type="evidence" value="ECO:0007669"/>
    <property type="project" value="InterPro"/>
</dbReference>
<protein>
    <recommendedName>
        <fullName evidence="8">Transcription factor</fullName>
    </recommendedName>
</protein>
<feature type="domain" description="Zn(2)-C6 fungal-type" evidence="4">
    <location>
        <begin position="18"/>
        <end position="63"/>
    </location>
</feature>
<dbReference type="InterPro" id="IPR050987">
    <property type="entry name" value="AtrR-like"/>
</dbReference>
<dbReference type="CDD" id="cd00067">
    <property type="entry name" value="GAL4"/>
    <property type="match status" value="1"/>
</dbReference>
<feature type="region of interest" description="Disordered" evidence="3">
    <location>
        <begin position="619"/>
        <end position="658"/>
    </location>
</feature>
<dbReference type="Proteomes" id="UP000807469">
    <property type="component" value="Unassembled WGS sequence"/>
</dbReference>
<dbReference type="Gene3D" id="4.10.240.10">
    <property type="entry name" value="Zn(2)-C6 fungal-type DNA-binding domain"/>
    <property type="match status" value="1"/>
</dbReference>
<dbReference type="Pfam" id="PF04082">
    <property type="entry name" value="Fungal_trans"/>
    <property type="match status" value="1"/>
</dbReference>
<feature type="compositionally biased region" description="Basic and acidic residues" evidence="3">
    <location>
        <begin position="111"/>
        <end position="120"/>
    </location>
</feature>
<dbReference type="SMART" id="SM00906">
    <property type="entry name" value="Fungal_trans"/>
    <property type="match status" value="1"/>
</dbReference>
<keyword evidence="2" id="KW-0539">Nucleus</keyword>
<dbReference type="InterPro" id="IPR007219">
    <property type="entry name" value="XnlR_reg_dom"/>
</dbReference>
<evidence type="ECO:0000256" key="2">
    <source>
        <dbReference type="ARBA" id="ARBA00023242"/>
    </source>
</evidence>
<keyword evidence="7" id="KW-1185">Reference proteome</keyword>
<dbReference type="EMBL" id="MU155221">
    <property type="protein sequence ID" value="KAF9479050.1"/>
    <property type="molecule type" value="Genomic_DNA"/>
</dbReference>
<dbReference type="AlphaFoldDB" id="A0A9P6D068"/>
<dbReference type="GO" id="GO:0006351">
    <property type="term" value="P:DNA-templated transcription"/>
    <property type="evidence" value="ECO:0007669"/>
    <property type="project" value="InterPro"/>
</dbReference>
<name>A0A9P6D068_9AGAR</name>
<keyword evidence="1" id="KW-0479">Metal-binding</keyword>
<dbReference type="PANTHER" id="PTHR46910:SF38">
    <property type="entry name" value="ZN(2)-C6 FUNGAL-TYPE DOMAIN-CONTAINING PROTEIN"/>
    <property type="match status" value="1"/>
</dbReference>
<dbReference type="GO" id="GO:0000981">
    <property type="term" value="F:DNA-binding transcription factor activity, RNA polymerase II-specific"/>
    <property type="evidence" value="ECO:0007669"/>
    <property type="project" value="InterPro"/>
</dbReference>
<accession>A0A9P6D068</accession>
<evidence type="ECO:0000256" key="1">
    <source>
        <dbReference type="ARBA" id="ARBA00022723"/>
    </source>
</evidence>
<dbReference type="SMART" id="SM00066">
    <property type="entry name" value="GAL4"/>
    <property type="match status" value="1"/>
</dbReference>
<evidence type="ECO:0000313" key="7">
    <source>
        <dbReference type="Proteomes" id="UP000807469"/>
    </source>
</evidence>
<evidence type="ECO:0000259" key="4">
    <source>
        <dbReference type="SMART" id="SM00066"/>
    </source>
</evidence>
<dbReference type="InterPro" id="IPR001138">
    <property type="entry name" value="Zn2Cys6_DnaBD"/>
</dbReference>
<organism evidence="6 7">
    <name type="scientific">Pholiota conissans</name>
    <dbReference type="NCBI Taxonomy" id="109636"/>
    <lineage>
        <taxon>Eukaryota</taxon>
        <taxon>Fungi</taxon>
        <taxon>Dikarya</taxon>
        <taxon>Basidiomycota</taxon>
        <taxon>Agaricomycotina</taxon>
        <taxon>Agaricomycetes</taxon>
        <taxon>Agaricomycetidae</taxon>
        <taxon>Agaricales</taxon>
        <taxon>Agaricineae</taxon>
        <taxon>Strophariaceae</taxon>
        <taxon>Pholiota</taxon>
    </lineage>
</organism>
<feature type="region of interest" description="Disordered" evidence="3">
    <location>
        <begin position="92"/>
        <end position="120"/>
    </location>
</feature>
<dbReference type="InterPro" id="IPR036864">
    <property type="entry name" value="Zn2-C6_fun-type_DNA-bd_sf"/>
</dbReference>
<gene>
    <name evidence="6" type="ORF">BDN70DRAFT_985124</name>
</gene>
<feature type="region of interest" description="Disordered" evidence="3">
    <location>
        <begin position="1"/>
        <end position="20"/>
    </location>
</feature>
<feature type="region of interest" description="Disordered" evidence="3">
    <location>
        <begin position="664"/>
        <end position="683"/>
    </location>
</feature>
<dbReference type="CDD" id="cd12148">
    <property type="entry name" value="fungal_TF_MHR"/>
    <property type="match status" value="1"/>
</dbReference>
<evidence type="ECO:0000313" key="6">
    <source>
        <dbReference type="EMBL" id="KAF9479050.1"/>
    </source>
</evidence>
<proteinExistence type="predicted"/>
<dbReference type="OrthoDB" id="4456959at2759"/>
<sequence length="864" mass="96591">MEDSNDELLASRSQSKKRRIPGACDICKRKKSDSGEMPDNRCTNCTQFGLECTHKEVTKTLGSAKGYVESLEARLEKMDRLLSKLLPGIDVNQEVDKMDSPPSVATPEPKNLPRNDDEERSSMLTVQLNKLKLNPNQNRFFGKSSGYQLVQTALDLKLEFIGEARTTPPLMPLKRHEFWLLPPWATKNPNLEVDAHHYIFPDEDLIPSLVDSYFVQMNVFLPLLHRQTFEKAVADGVHHTDPMFAGVLLLVCAHGARYSDDPRVLAEGSESPRSAGWRWFEQVNVLRKSLYKRTTLYELQLQALYVLFAQSSETPHGIWAQIGLAVRLSQEVGAHRRRRKTSDAQPNAEEELWKRAFWVVITLDRHISSFSGRPCALQEEDFDLDLPLECDDEYWEHGFKQPPDKPSSIAFFNCYLGLIDILAYAMRLIYPIKRSRNTFGKPPLSEQQVIVELDSAMNSWMDSVPTHLKWNPNCDNTLFLRQSAALHATYYYLQICIHRPFIPSPRNACIPLAFPSLAICTNAARSCCHVLESFSKVNAPPFAYLQSTAFVSAVILLLNIWSGRRSGYAPNPKREMEDVQRCADILKASERRWASAGRFWDILMELAYAGDVSIPTKQKHAADGVAATAPRKKRTREQGTDASPSASPPVSPTDVPRSIIGSRRVSTSKTTALNQQLPQPQPQPAPALFSLPMYSDELGRLPIYGQFNFSDAIEPSTRIPFPAPLSTPSSSFSTPAMSAPPSFDSLFLSNLATPSSLAFQQSLDNYLVDPLFNMNNQMLDTNVGPTPPADQPGHLAMADFASMFASGSSLDFDGRFGAMPAMDNDTMSMWSMAPTNLELDDWNTYISSVGQITQAQQHPSGSNS</sequence>
<evidence type="ECO:0000259" key="5">
    <source>
        <dbReference type="SMART" id="SM00906"/>
    </source>
</evidence>
<dbReference type="PANTHER" id="PTHR46910">
    <property type="entry name" value="TRANSCRIPTION FACTOR PDR1"/>
    <property type="match status" value="1"/>
</dbReference>
<comment type="caution">
    <text evidence="6">The sequence shown here is derived from an EMBL/GenBank/DDBJ whole genome shotgun (WGS) entry which is preliminary data.</text>
</comment>
<evidence type="ECO:0000256" key="3">
    <source>
        <dbReference type="SAM" id="MobiDB-lite"/>
    </source>
</evidence>
<dbReference type="GO" id="GO:0008270">
    <property type="term" value="F:zinc ion binding"/>
    <property type="evidence" value="ECO:0007669"/>
    <property type="project" value="InterPro"/>
</dbReference>
<feature type="domain" description="Xylanolytic transcriptional activator regulatory" evidence="5">
    <location>
        <begin position="318"/>
        <end position="393"/>
    </location>
</feature>